<evidence type="ECO:0000313" key="4">
    <source>
        <dbReference type="Proteomes" id="UP000309215"/>
    </source>
</evidence>
<reference evidence="3 4" key="1">
    <citation type="submission" date="2019-04" db="EMBL/GenBank/DDBJ databases">
        <authorList>
            <person name="Li Y."/>
            <person name="Wang J."/>
        </authorList>
    </citation>
    <scope>NUCLEOTIDE SEQUENCE [LARGE SCALE GENOMIC DNA]</scope>
    <source>
        <strain evidence="3 4">DSM 14668</strain>
    </source>
</reference>
<keyword evidence="4" id="KW-1185">Reference proteome</keyword>
<dbReference type="AlphaFoldDB" id="A0A4U1IY63"/>
<dbReference type="InterPro" id="IPR001910">
    <property type="entry name" value="Inosine/uridine_hydrolase_dom"/>
</dbReference>
<dbReference type="Pfam" id="PF01156">
    <property type="entry name" value="IU_nuc_hydro"/>
    <property type="match status" value="1"/>
</dbReference>
<name>A0A4U1IY63_9BACT</name>
<feature type="domain" description="Inosine/uridine-preferring nucleoside hydrolase" evidence="2">
    <location>
        <begin position="5"/>
        <end position="318"/>
    </location>
</feature>
<organism evidence="3 4">
    <name type="scientific">Polyangium fumosum</name>
    <dbReference type="NCBI Taxonomy" id="889272"/>
    <lineage>
        <taxon>Bacteria</taxon>
        <taxon>Pseudomonadati</taxon>
        <taxon>Myxococcota</taxon>
        <taxon>Polyangia</taxon>
        <taxon>Polyangiales</taxon>
        <taxon>Polyangiaceae</taxon>
        <taxon>Polyangium</taxon>
    </lineage>
</organism>
<accession>A0A4U1IY63</accession>
<feature type="region of interest" description="Disordered" evidence="1">
    <location>
        <begin position="64"/>
        <end position="84"/>
    </location>
</feature>
<evidence type="ECO:0000256" key="1">
    <source>
        <dbReference type="SAM" id="MobiDB-lite"/>
    </source>
</evidence>
<dbReference type="RefSeq" id="WP_136934267.1">
    <property type="nucleotide sequence ID" value="NZ_SSMQ01000061.1"/>
</dbReference>
<feature type="region of interest" description="Disordered" evidence="1">
    <location>
        <begin position="242"/>
        <end position="261"/>
    </location>
</feature>
<dbReference type="SUPFAM" id="SSF53590">
    <property type="entry name" value="Nucleoside hydrolase"/>
    <property type="match status" value="1"/>
</dbReference>
<protein>
    <submittedName>
        <fullName evidence="3">Nucleoside hydrolase</fullName>
    </submittedName>
</protein>
<dbReference type="Gene3D" id="3.90.245.10">
    <property type="entry name" value="Ribonucleoside hydrolase-like"/>
    <property type="match status" value="1"/>
</dbReference>
<evidence type="ECO:0000313" key="3">
    <source>
        <dbReference type="EMBL" id="TKC99025.1"/>
    </source>
</evidence>
<gene>
    <name evidence="3" type="ORF">E8A74_39385</name>
</gene>
<comment type="caution">
    <text evidence="3">The sequence shown here is derived from an EMBL/GenBank/DDBJ whole genome shotgun (WGS) entry which is preliminary data.</text>
</comment>
<dbReference type="EMBL" id="SSMQ01000061">
    <property type="protein sequence ID" value="TKC99025.1"/>
    <property type="molecule type" value="Genomic_DNA"/>
</dbReference>
<dbReference type="OrthoDB" id="9797882at2"/>
<evidence type="ECO:0000259" key="2">
    <source>
        <dbReference type="Pfam" id="PF01156"/>
    </source>
</evidence>
<keyword evidence="3" id="KW-0378">Hydrolase</keyword>
<proteinExistence type="predicted"/>
<dbReference type="GO" id="GO:0016799">
    <property type="term" value="F:hydrolase activity, hydrolyzing N-glycosyl compounds"/>
    <property type="evidence" value="ECO:0007669"/>
    <property type="project" value="InterPro"/>
</dbReference>
<dbReference type="InterPro" id="IPR036452">
    <property type="entry name" value="Ribo_hydro-like"/>
</dbReference>
<sequence>MLDVVWDMETGDPDDFITLLLLLGHPEVNLKAVTITPGTPDQVGVVRQALRWFGRDIPVGAYNLDHQPKSVREGTGPGEGRHGPRGVCVSSWHYKAYGEIPPSRDAAPGPEVLRAVCDASTTLITGAPLKNLGGAMKLPGFQVGRIVVQGGFAGEGVVPPERQLPKFRGMVTCPTYNLNGDPKSALEALRYPGIGARRFVSKNVCHGVIYDHEMHDRIETLKDKSPSLRLIWQGMDVYLEKKGEKRQNRPSPPEVEESAPEAMGGKAFHDPLAACCAIDPSIGAWAEVELYREKGAWGSRLAPGSGTWIITGYDREKFLRTLTALPVG</sequence>
<dbReference type="Proteomes" id="UP000309215">
    <property type="component" value="Unassembled WGS sequence"/>
</dbReference>